<keyword evidence="3" id="KW-0812">Transmembrane</keyword>
<dbReference type="Gene3D" id="1.25.40.20">
    <property type="entry name" value="Ankyrin repeat-containing domain"/>
    <property type="match status" value="1"/>
</dbReference>
<name>A0A6P8BXT3_PUNGR</name>
<evidence type="ECO:0000256" key="2">
    <source>
        <dbReference type="ARBA" id="ARBA00023043"/>
    </source>
</evidence>
<gene>
    <name evidence="5" type="primary">LOC116188670</name>
</gene>
<dbReference type="AlphaFoldDB" id="A0A6P8BXT3"/>
<dbReference type="SMART" id="SM00248">
    <property type="entry name" value="ANK"/>
    <property type="match status" value="2"/>
</dbReference>
<dbReference type="GeneID" id="116188670"/>
<evidence type="ECO:0000313" key="5">
    <source>
        <dbReference type="RefSeq" id="XP_031374018.1"/>
    </source>
</evidence>
<feature type="transmembrane region" description="Helical" evidence="3">
    <location>
        <begin position="39"/>
        <end position="62"/>
    </location>
</feature>
<keyword evidence="3" id="KW-1133">Transmembrane helix</keyword>
<dbReference type="InterPro" id="IPR036770">
    <property type="entry name" value="Ankyrin_rpt-contain_sf"/>
</dbReference>
<keyword evidence="3" id="KW-0472">Membrane</keyword>
<protein>
    <submittedName>
        <fullName evidence="5">Ankycorbin-like</fullName>
    </submittedName>
</protein>
<keyword evidence="2" id="KW-0040">ANK repeat</keyword>
<reference evidence="5" key="2">
    <citation type="submission" date="2025-08" db="UniProtKB">
        <authorList>
            <consortium name="RefSeq"/>
        </authorList>
    </citation>
    <scope>IDENTIFICATION</scope>
    <source>
        <tissue evidence="5">Leaf</tissue>
    </source>
</reference>
<accession>A0A6P8BXT3</accession>
<dbReference type="SUPFAM" id="SSF48403">
    <property type="entry name" value="Ankyrin repeat"/>
    <property type="match status" value="1"/>
</dbReference>
<keyword evidence="4" id="KW-1185">Reference proteome</keyword>
<proteinExistence type="predicted"/>
<evidence type="ECO:0000256" key="1">
    <source>
        <dbReference type="ARBA" id="ARBA00022737"/>
    </source>
</evidence>
<dbReference type="Pfam" id="PF12796">
    <property type="entry name" value="Ank_2"/>
    <property type="match status" value="1"/>
</dbReference>
<dbReference type="OrthoDB" id="7729168at2759"/>
<dbReference type="PANTHER" id="PTHR24186">
    <property type="entry name" value="PROTEIN PHOSPHATASE 1 REGULATORY SUBUNIT"/>
    <property type="match status" value="1"/>
</dbReference>
<dbReference type="RefSeq" id="XP_031374018.1">
    <property type="nucleotide sequence ID" value="XM_031518158.1"/>
</dbReference>
<dbReference type="GO" id="GO:0005886">
    <property type="term" value="C:plasma membrane"/>
    <property type="evidence" value="ECO:0007669"/>
    <property type="project" value="TreeGrafter"/>
</dbReference>
<dbReference type="PANTHER" id="PTHR24186:SF37">
    <property type="entry name" value="PGG DOMAIN-CONTAINING PROTEIN"/>
    <property type="match status" value="1"/>
</dbReference>
<sequence length="161" mass="18015">MTGDDHEFMNSKDDDGSTILHLAAADQQFERYAAADQRLTLDVVCLLMVVIWVAISSITLFLEDATAYCCHTPHREFVKEILRGKPEMAKELDFWKSSLLHLATAKGHVEVVKLLLLGNTEVCLFRDMDGRNPCHVAVIKGHSQVLKELVQAKPEAARAEI</sequence>
<keyword evidence="1" id="KW-0677">Repeat</keyword>
<reference evidence="4" key="1">
    <citation type="journal article" date="2020" name="Plant Biotechnol. J.">
        <title>The pomegranate (Punica granatum L.) draft genome dissects genetic divergence between soft- and hard-seeded cultivars.</title>
        <authorList>
            <person name="Luo X."/>
            <person name="Li H."/>
            <person name="Wu Z."/>
            <person name="Yao W."/>
            <person name="Zhao P."/>
            <person name="Cao D."/>
            <person name="Yu H."/>
            <person name="Li K."/>
            <person name="Poudel K."/>
            <person name="Zhao D."/>
            <person name="Zhang F."/>
            <person name="Xia X."/>
            <person name="Chen L."/>
            <person name="Wang Q."/>
            <person name="Jing D."/>
            <person name="Cao S."/>
        </authorList>
    </citation>
    <scope>NUCLEOTIDE SEQUENCE [LARGE SCALE GENOMIC DNA]</scope>
    <source>
        <strain evidence="4">cv. Tunisia</strain>
    </source>
</reference>
<organism evidence="4 5">
    <name type="scientific">Punica granatum</name>
    <name type="common">Pomegranate</name>
    <dbReference type="NCBI Taxonomy" id="22663"/>
    <lineage>
        <taxon>Eukaryota</taxon>
        <taxon>Viridiplantae</taxon>
        <taxon>Streptophyta</taxon>
        <taxon>Embryophyta</taxon>
        <taxon>Tracheophyta</taxon>
        <taxon>Spermatophyta</taxon>
        <taxon>Magnoliopsida</taxon>
        <taxon>eudicotyledons</taxon>
        <taxon>Gunneridae</taxon>
        <taxon>Pentapetalae</taxon>
        <taxon>rosids</taxon>
        <taxon>malvids</taxon>
        <taxon>Myrtales</taxon>
        <taxon>Lythraceae</taxon>
        <taxon>Punica</taxon>
    </lineage>
</organism>
<dbReference type="InterPro" id="IPR002110">
    <property type="entry name" value="Ankyrin_rpt"/>
</dbReference>
<evidence type="ECO:0000256" key="3">
    <source>
        <dbReference type="SAM" id="Phobius"/>
    </source>
</evidence>
<evidence type="ECO:0000313" key="4">
    <source>
        <dbReference type="Proteomes" id="UP000515151"/>
    </source>
</evidence>
<dbReference type="Proteomes" id="UP000515151">
    <property type="component" value="Chromosome 8"/>
</dbReference>